<comment type="caution">
    <text evidence="1">The sequence shown here is derived from an EMBL/GenBank/DDBJ whole genome shotgun (WGS) entry which is preliminary data.</text>
</comment>
<proteinExistence type="predicted"/>
<keyword evidence="2" id="KW-1185">Reference proteome</keyword>
<evidence type="ECO:0000313" key="2">
    <source>
        <dbReference type="Proteomes" id="UP000555564"/>
    </source>
</evidence>
<dbReference type="Proteomes" id="UP000555564">
    <property type="component" value="Unassembled WGS sequence"/>
</dbReference>
<organism evidence="1 2">
    <name type="scientific">Sphaerisporangium rubeum</name>
    <dbReference type="NCBI Taxonomy" id="321317"/>
    <lineage>
        <taxon>Bacteria</taxon>
        <taxon>Bacillati</taxon>
        <taxon>Actinomycetota</taxon>
        <taxon>Actinomycetes</taxon>
        <taxon>Streptosporangiales</taxon>
        <taxon>Streptosporangiaceae</taxon>
        <taxon>Sphaerisporangium</taxon>
    </lineage>
</organism>
<protein>
    <submittedName>
        <fullName evidence="1">Uncharacterized protein</fullName>
    </submittedName>
</protein>
<dbReference type="AlphaFoldDB" id="A0A7X0IA23"/>
<dbReference type="EMBL" id="JACHIU010000001">
    <property type="protein sequence ID" value="MBB6471405.1"/>
    <property type="molecule type" value="Genomic_DNA"/>
</dbReference>
<accession>A0A7X0IA23</accession>
<name>A0A7X0IA23_9ACTN</name>
<evidence type="ECO:0000313" key="1">
    <source>
        <dbReference type="EMBL" id="MBB6471405.1"/>
    </source>
</evidence>
<sequence>MFGMLAMVLSPSRATVAPFGERSPPLVPDELVPHLALAQEWGKRKAAESPQWSADKWRRVAVVFGVEVGPEHVEKPAPDRDGTAA</sequence>
<dbReference type="RefSeq" id="WP_184978623.1">
    <property type="nucleotide sequence ID" value="NZ_BAAALO010000113.1"/>
</dbReference>
<gene>
    <name evidence="1" type="ORF">BJ992_000836</name>
</gene>
<reference evidence="1 2" key="1">
    <citation type="submission" date="2020-08" db="EMBL/GenBank/DDBJ databases">
        <title>Sequencing the genomes of 1000 actinobacteria strains.</title>
        <authorList>
            <person name="Klenk H.-P."/>
        </authorList>
    </citation>
    <scope>NUCLEOTIDE SEQUENCE [LARGE SCALE GENOMIC DNA]</scope>
    <source>
        <strain evidence="1 2">DSM 44936</strain>
    </source>
</reference>